<evidence type="ECO:0000256" key="1">
    <source>
        <dbReference type="SAM" id="MobiDB-lite"/>
    </source>
</evidence>
<feature type="compositionally biased region" description="Polar residues" evidence="1">
    <location>
        <begin position="125"/>
        <end position="137"/>
    </location>
</feature>
<organism evidence="2 3">
    <name type="scientific">Coprinellus micaceus</name>
    <name type="common">Glistening ink-cap mushroom</name>
    <name type="synonym">Coprinus micaceus</name>
    <dbReference type="NCBI Taxonomy" id="71717"/>
    <lineage>
        <taxon>Eukaryota</taxon>
        <taxon>Fungi</taxon>
        <taxon>Dikarya</taxon>
        <taxon>Basidiomycota</taxon>
        <taxon>Agaricomycotina</taxon>
        <taxon>Agaricomycetes</taxon>
        <taxon>Agaricomycetidae</taxon>
        <taxon>Agaricales</taxon>
        <taxon>Agaricineae</taxon>
        <taxon>Psathyrellaceae</taxon>
        <taxon>Coprinellus</taxon>
    </lineage>
</organism>
<proteinExistence type="predicted"/>
<dbReference type="EMBL" id="QPFP01000009">
    <property type="protein sequence ID" value="TEB34528.1"/>
    <property type="molecule type" value="Genomic_DNA"/>
</dbReference>
<reference evidence="2 3" key="1">
    <citation type="journal article" date="2019" name="Nat. Ecol. Evol.">
        <title>Megaphylogeny resolves global patterns of mushroom evolution.</title>
        <authorList>
            <person name="Varga T."/>
            <person name="Krizsan K."/>
            <person name="Foldi C."/>
            <person name="Dima B."/>
            <person name="Sanchez-Garcia M."/>
            <person name="Sanchez-Ramirez S."/>
            <person name="Szollosi G.J."/>
            <person name="Szarkandi J.G."/>
            <person name="Papp V."/>
            <person name="Albert L."/>
            <person name="Andreopoulos W."/>
            <person name="Angelini C."/>
            <person name="Antonin V."/>
            <person name="Barry K.W."/>
            <person name="Bougher N.L."/>
            <person name="Buchanan P."/>
            <person name="Buyck B."/>
            <person name="Bense V."/>
            <person name="Catcheside P."/>
            <person name="Chovatia M."/>
            <person name="Cooper J."/>
            <person name="Damon W."/>
            <person name="Desjardin D."/>
            <person name="Finy P."/>
            <person name="Geml J."/>
            <person name="Haridas S."/>
            <person name="Hughes K."/>
            <person name="Justo A."/>
            <person name="Karasinski D."/>
            <person name="Kautmanova I."/>
            <person name="Kiss B."/>
            <person name="Kocsube S."/>
            <person name="Kotiranta H."/>
            <person name="LaButti K.M."/>
            <person name="Lechner B.E."/>
            <person name="Liimatainen K."/>
            <person name="Lipzen A."/>
            <person name="Lukacs Z."/>
            <person name="Mihaltcheva S."/>
            <person name="Morgado L.N."/>
            <person name="Niskanen T."/>
            <person name="Noordeloos M.E."/>
            <person name="Ohm R.A."/>
            <person name="Ortiz-Santana B."/>
            <person name="Ovrebo C."/>
            <person name="Racz N."/>
            <person name="Riley R."/>
            <person name="Savchenko A."/>
            <person name="Shiryaev A."/>
            <person name="Soop K."/>
            <person name="Spirin V."/>
            <person name="Szebenyi C."/>
            <person name="Tomsovsky M."/>
            <person name="Tulloss R.E."/>
            <person name="Uehling J."/>
            <person name="Grigoriev I.V."/>
            <person name="Vagvolgyi C."/>
            <person name="Papp T."/>
            <person name="Martin F.M."/>
            <person name="Miettinen O."/>
            <person name="Hibbett D.S."/>
            <person name="Nagy L.G."/>
        </authorList>
    </citation>
    <scope>NUCLEOTIDE SEQUENCE [LARGE SCALE GENOMIC DNA]</scope>
    <source>
        <strain evidence="2 3">FP101781</strain>
    </source>
</reference>
<gene>
    <name evidence="2" type="ORF">FA13DRAFT_1487183</name>
</gene>
<feature type="compositionally biased region" description="Basic residues" evidence="1">
    <location>
        <begin position="1"/>
        <end position="11"/>
    </location>
</feature>
<accession>A0A4Y7TKQ6</accession>
<dbReference type="AlphaFoldDB" id="A0A4Y7TKQ6"/>
<evidence type="ECO:0000313" key="2">
    <source>
        <dbReference type="EMBL" id="TEB34528.1"/>
    </source>
</evidence>
<sequence>MQPRRPLRRRGERLERCNSKFRPTPTPGFQSPSLQCPCTFPLPHTVLTPRPNPLPNQARRPWSWQSSQPRYAGRDATNRGRVPTQTLGEEWNHSDARHGGKARPKQTKGMTSGSWYQPAPAKGTPVSNSNGQGYRPL</sequence>
<protein>
    <submittedName>
        <fullName evidence="2">Uncharacterized protein</fullName>
    </submittedName>
</protein>
<name>A0A4Y7TKQ6_COPMI</name>
<feature type="region of interest" description="Disordered" evidence="1">
    <location>
        <begin position="1"/>
        <end position="34"/>
    </location>
</feature>
<keyword evidence="3" id="KW-1185">Reference proteome</keyword>
<comment type="caution">
    <text evidence="2">The sequence shown here is derived from an EMBL/GenBank/DDBJ whole genome shotgun (WGS) entry which is preliminary data.</text>
</comment>
<evidence type="ECO:0000313" key="3">
    <source>
        <dbReference type="Proteomes" id="UP000298030"/>
    </source>
</evidence>
<feature type="region of interest" description="Disordered" evidence="1">
    <location>
        <begin position="48"/>
        <end position="137"/>
    </location>
</feature>
<dbReference type="Proteomes" id="UP000298030">
    <property type="component" value="Unassembled WGS sequence"/>
</dbReference>